<sequence length="696" mass="76381">MTYPKTYRAWRRTTLSYPLQLVSSAETLPGSLSGSEVLIRIHAVSLNYRDAAMMRENGYPVPVEAGGISASDCAAEVVAIGSQVTRFIVGDHVAPTVDLMNLTGDERTAEQVAIGGDGPGTLREYAVFEEKVLVKLPQHLSWEEASTIPCVGITSWVALDSLENVRTDTTVLLQGTGGVSLFSLLLCLAAGIKPIITSSSDAKLAKLKQLGNVKGINYKTCPDVAAEVLRLTDGKGVDYVVNNVGVTSIPSDLQMLRKNGSVALVGFLGGVNAEYPPAVLMTLIIKAAKLQGVLAGSKVDFEKLVGFLEEKKVHLDVIIDRVFPFDDAPAAMEYLASGKHQGSVHHDTHATPPEFIQRAHWRYQSMRKADLENDPNVFDLCKRTDFTEEQKSIWQPAGVVPAARIEAACQAYAAGKPLSAPVDDAQIFEHRDFPGLQVVSRLLPPETQALFTSNLMHRDLADPSHKINLQADYDIPYPPTPTSQPCRFDSNFFLRDRAATEDCLIPKTPDKQKPLNNEQFLYSKLRWLTLGEQYDWPTRSYAKHATPFPNDLSALVTGLFPHIRPESGVVLMYSAKDFMPVHRDVSEQCQRALASFSVGCDGIFIMARGEDDGEGENVPKTVAIRVHSGDCVHLTGDARWAWHAMARTIPSTCPPHLADWPVGTPGATASEEKAYKKWKGYMGTKRINVSCRQVWN</sequence>
<accession>A0A9W8XYK4</accession>
<evidence type="ECO:0000256" key="3">
    <source>
        <dbReference type="ARBA" id="ARBA00022723"/>
    </source>
</evidence>
<dbReference type="SUPFAM" id="SSF51197">
    <property type="entry name" value="Clavaminate synthase-like"/>
    <property type="match status" value="1"/>
</dbReference>
<keyword evidence="3" id="KW-0479">Metal-binding</keyword>
<dbReference type="Gene3D" id="2.60.120.590">
    <property type="entry name" value="Alpha-ketoglutarate-dependent dioxygenase AlkB-like"/>
    <property type="match status" value="1"/>
</dbReference>
<reference evidence="8" key="1">
    <citation type="submission" date="2022-10" db="EMBL/GenBank/DDBJ databases">
        <title>Tapping the CABI collections for fungal endophytes: first genome assemblies for Collariella, Neodidymelliopsis, Ascochyta clinopodiicola, Didymella pomorum, Didymosphaeria variabile, Neocosmospora piperis and Neocucurbitaria cava.</title>
        <authorList>
            <person name="Hill R."/>
        </authorList>
    </citation>
    <scope>NUCLEOTIDE SEQUENCE</scope>
    <source>
        <strain evidence="8">IMI 356814</strain>
    </source>
</reference>
<dbReference type="Pfam" id="PF13532">
    <property type="entry name" value="2OG-FeII_Oxy_2"/>
    <property type="match status" value="1"/>
</dbReference>
<dbReference type="Proteomes" id="UP001140560">
    <property type="component" value="Unassembled WGS sequence"/>
</dbReference>
<feature type="domain" description="Enoyl reductase (ER)" evidence="7">
    <location>
        <begin position="14"/>
        <end position="340"/>
    </location>
</feature>
<dbReference type="InterPro" id="IPR037151">
    <property type="entry name" value="AlkB-like_sf"/>
</dbReference>
<dbReference type="Gene3D" id="3.40.50.720">
    <property type="entry name" value="NAD(P)-binding Rossmann-like Domain"/>
    <property type="match status" value="1"/>
</dbReference>
<evidence type="ECO:0000256" key="1">
    <source>
        <dbReference type="ARBA" id="ARBA00007879"/>
    </source>
</evidence>
<dbReference type="InterPro" id="IPR011032">
    <property type="entry name" value="GroES-like_sf"/>
</dbReference>
<evidence type="ECO:0000259" key="7">
    <source>
        <dbReference type="SMART" id="SM00829"/>
    </source>
</evidence>
<dbReference type="SUPFAM" id="SSF50129">
    <property type="entry name" value="GroES-like"/>
    <property type="match status" value="1"/>
</dbReference>
<dbReference type="InterPro" id="IPR027450">
    <property type="entry name" value="AlkB-like"/>
</dbReference>
<comment type="similarity">
    <text evidence="1">Belongs to the alkB family.</text>
</comment>
<name>A0A9W8XYK4_9PLEO</name>
<dbReference type="CDD" id="cd08276">
    <property type="entry name" value="MDR7"/>
    <property type="match status" value="1"/>
</dbReference>
<dbReference type="EMBL" id="JAPEUY010000021">
    <property type="protein sequence ID" value="KAJ4362346.1"/>
    <property type="molecule type" value="Genomic_DNA"/>
</dbReference>
<dbReference type="InterPro" id="IPR020843">
    <property type="entry name" value="ER"/>
</dbReference>
<dbReference type="FunFam" id="2.60.120.590:FF:000014">
    <property type="entry name" value="Oxidoreductase, 2OG-Fe(II) oxygenase family family"/>
    <property type="match status" value="1"/>
</dbReference>
<dbReference type="InterPro" id="IPR052711">
    <property type="entry name" value="Zinc_ADH-like"/>
</dbReference>
<dbReference type="Pfam" id="PF08240">
    <property type="entry name" value="ADH_N"/>
    <property type="match status" value="1"/>
</dbReference>
<keyword evidence="9" id="KW-1185">Reference proteome</keyword>
<dbReference type="InterPro" id="IPR036291">
    <property type="entry name" value="NAD(P)-bd_dom_sf"/>
</dbReference>
<keyword evidence="5" id="KW-0843">Virulence</keyword>
<dbReference type="GO" id="GO:1990931">
    <property type="term" value="F:mRNA N6-methyladenosine dioxygenase activity"/>
    <property type="evidence" value="ECO:0007669"/>
    <property type="project" value="UniProtKB-EC"/>
</dbReference>
<evidence type="ECO:0000256" key="5">
    <source>
        <dbReference type="ARBA" id="ARBA00023026"/>
    </source>
</evidence>
<dbReference type="AlphaFoldDB" id="A0A9W8XYK4"/>
<comment type="catalytic activity">
    <reaction evidence="6">
        <text>an N(6)-methyladenosine in mRNA + 2-oxoglutarate + O2 = an adenosine in mRNA + formaldehyde + succinate + CO2</text>
        <dbReference type="Rhea" id="RHEA:49520"/>
        <dbReference type="Rhea" id="RHEA-COMP:12414"/>
        <dbReference type="Rhea" id="RHEA-COMP:12417"/>
        <dbReference type="ChEBI" id="CHEBI:15379"/>
        <dbReference type="ChEBI" id="CHEBI:16526"/>
        <dbReference type="ChEBI" id="CHEBI:16810"/>
        <dbReference type="ChEBI" id="CHEBI:16842"/>
        <dbReference type="ChEBI" id="CHEBI:30031"/>
        <dbReference type="ChEBI" id="CHEBI:74411"/>
        <dbReference type="ChEBI" id="CHEBI:74449"/>
        <dbReference type="EC" id="1.14.11.53"/>
    </reaction>
    <physiologicalReaction direction="left-to-right" evidence="6">
        <dbReference type="Rhea" id="RHEA:49521"/>
    </physiologicalReaction>
</comment>
<dbReference type="InterPro" id="IPR013154">
    <property type="entry name" value="ADH-like_N"/>
</dbReference>
<gene>
    <name evidence="8" type="ORF">N0V83_010439</name>
</gene>
<dbReference type="Pfam" id="PF00107">
    <property type="entry name" value="ADH_zinc_N"/>
    <property type="match status" value="1"/>
</dbReference>
<dbReference type="PANTHER" id="PTHR45033">
    <property type="match status" value="1"/>
</dbReference>
<dbReference type="SUPFAM" id="SSF51735">
    <property type="entry name" value="NAD(P)-binding Rossmann-fold domains"/>
    <property type="match status" value="1"/>
</dbReference>
<evidence type="ECO:0000313" key="8">
    <source>
        <dbReference type="EMBL" id="KAJ4362346.1"/>
    </source>
</evidence>
<dbReference type="OrthoDB" id="6614653at2759"/>
<dbReference type="InterPro" id="IPR013149">
    <property type="entry name" value="ADH-like_C"/>
</dbReference>
<evidence type="ECO:0000256" key="6">
    <source>
        <dbReference type="ARBA" id="ARBA00047565"/>
    </source>
</evidence>
<evidence type="ECO:0000313" key="9">
    <source>
        <dbReference type="Proteomes" id="UP001140560"/>
    </source>
</evidence>
<evidence type="ECO:0000256" key="4">
    <source>
        <dbReference type="ARBA" id="ARBA00023002"/>
    </source>
</evidence>
<dbReference type="PANTHER" id="PTHR45033:SF1">
    <property type="entry name" value="OXIDOREDUCTASE (EUROFUNG)"/>
    <property type="match status" value="1"/>
</dbReference>
<proteinExistence type="inferred from homology"/>
<dbReference type="SMART" id="SM00829">
    <property type="entry name" value="PKS_ER"/>
    <property type="match status" value="1"/>
</dbReference>
<organism evidence="8 9">
    <name type="scientific">Neocucurbitaria cava</name>
    <dbReference type="NCBI Taxonomy" id="798079"/>
    <lineage>
        <taxon>Eukaryota</taxon>
        <taxon>Fungi</taxon>
        <taxon>Dikarya</taxon>
        <taxon>Ascomycota</taxon>
        <taxon>Pezizomycotina</taxon>
        <taxon>Dothideomycetes</taxon>
        <taxon>Pleosporomycetidae</taxon>
        <taxon>Pleosporales</taxon>
        <taxon>Pleosporineae</taxon>
        <taxon>Cucurbitariaceae</taxon>
        <taxon>Neocucurbitaria</taxon>
    </lineage>
</organism>
<comment type="caution">
    <text evidence="8">The sequence shown here is derived from an EMBL/GenBank/DDBJ whole genome shotgun (WGS) entry which is preliminary data.</text>
</comment>
<evidence type="ECO:0000256" key="2">
    <source>
        <dbReference type="ARBA" id="ARBA00012931"/>
    </source>
</evidence>
<dbReference type="GO" id="GO:0046872">
    <property type="term" value="F:metal ion binding"/>
    <property type="evidence" value="ECO:0007669"/>
    <property type="project" value="UniProtKB-KW"/>
</dbReference>
<dbReference type="EC" id="1.14.11.53" evidence="2"/>
<keyword evidence="4" id="KW-0560">Oxidoreductase</keyword>
<protein>
    <recommendedName>
        <fullName evidence="2">mRNA N(6)-methyladenine demethylase</fullName>
        <ecNumber evidence="2">1.14.11.53</ecNumber>
    </recommendedName>
</protein>
<dbReference type="Gene3D" id="3.90.180.10">
    <property type="entry name" value="Medium-chain alcohol dehydrogenases, catalytic domain"/>
    <property type="match status" value="1"/>
</dbReference>